<feature type="chain" id="PRO_5004560195" evidence="1">
    <location>
        <begin position="23"/>
        <end position="226"/>
    </location>
</feature>
<gene>
    <name evidence="2" type="ORF">H072_8410</name>
</gene>
<proteinExistence type="predicted"/>
<dbReference type="HOGENOM" id="CLU_1224728_0_0_1"/>
<protein>
    <submittedName>
        <fullName evidence="2">Uncharacterized protein</fullName>
    </submittedName>
</protein>
<name>S8A454_DACHA</name>
<evidence type="ECO:0000313" key="2">
    <source>
        <dbReference type="EMBL" id="EPS37780.1"/>
    </source>
</evidence>
<dbReference type="PANTHER" id="PTHR42047:SF1">
    <property type="entry name" value="PROTEIN, PUTATIVE (AFU_ORTHOLOGUE AFUA_6G03560)-RELATED"/>
    <property type="match status" value="1"/>
</dbReference>
<dbReference type="OrthoDB" id="5430620at2759"/>
<accession>S8A454</accession>
<dbReference type="EMBL" id="AQGS01000598">
    <property type="protein sequence ID" value="EPS37780.1"/>
    <property type="molecule type" value="Genomic_DNA"/>
</dbReference>
<feature type="signal peptide" evidence="1">
    <location>
        <begin position="1"/>
        <end position="22"/>
    </location>
</feature>
<reference evidence="2 3" key="1">
    <citation type="journal article" date="2013" name="PLoS Genet.">
        <title>Genomic mechanisms accounting for the adaptation to parasitism in nematode-trapping fungi.</title>
        <authorList>
            <person name="Meerupati T."/>
            <person name="Andersson K.M."/>
            <person name="Friman E."/>
            <person name="Kumar D."/>
            <person name="Tunlid A."/>
            <person name="Ahren D."/>
        </authorList>
    </citation>
    <scope>NUCLEOTIDE SEQUENCE [LARGE SCALE GENOMIC DNA]</scope>
    <source>
        <strain evidence="2 3">CBS 200.50</strain>
    </source>
</reference>
<sequence>MINITITTLLLLLFYSLTSASATVSTSPSTIPPKPKSKYVNGIPQSPIVLVSSWDGDYDFEIDRPYLEKNINAFDCALWVNLPTTSSCPMFKQEECPPGNLTALKVSRSGKLNMSVVYPGGQQMYIHPLTHAGMITRVRYGMPEGAIKDGFKIEFNKYKRPLLANDLGSWIGCAADNARGPWKVFFELKGQTLDPQHLPGKDRKKCYDLQLALLPVSERAYAYAYV</sequence>
<dbReference type="InterPro" id="IPR052820">
    <property type="entry name" value="PhiA_domain"/>
</dbReference>
<organism evidence="2 3">
    <name type="scientific">Dactylellina haptotyla (strain CBS 200.50)</name>
    <name type="common">Nematode-trapping fungus</name>
    <name type="synonym">Monacrosporium haptotylum</name>
    <dbReference type="NCBI Taxonomy" id="1284197"/>
    <lineage>
        <taxon>Eukaryota</taxon>
        <taxon>Fungi</taxon>
        <taxon>Dikarya</taxon>
        <taxon>Ascomycota</taxon>
        <taxon>Pezizomycotina</taxon>
        <taxon>Orbiliomycetes</taxon>
        <taxon>Orbiliales</taxon>
        <taxon>Orbiliaceae</taxon>
        <taxon>Dactylellina</taxon>
    </lineage>
</organism>
<keyword evidence="3" id="KW-1185">Reference proteome</keyword>
<dbReference type="AlphaFoldDB" id="S8A454"/>
<evidence type="ECO:0000256" key="1">
    <source>
        <dbReference type="SAM" id="SignalP"/>
    </source>
</evidence>
<keyword evidence="1" id="KW-0732">Signal</keyword>
<evidence type="ECO:0000313" key="3">
    <source>
        <dbReference type="Proteomes" id="UP000015100"/>
    </source>
</evidence>
<comment type="caution">
    <text evidence="2">The sequence shown here is derived from an EMBL/GenBank/DDBJ whole genome shotgun (WGS) entry which is preliminary data.</text>
</comment>
<reference evidence="3" key="2">
    <citation type="submission" date="2013-04" db="EMBL/GenBank/DDBJ databases">
        <title>Genomic mechanisms accounting for the adaptation to parasitism in nematode-trapping fungi.</title>
        <authorList>
            <person name="Ahren D.G."/>
        </authorList>
    </citation>
    <scope>NUCLEOTIDE SEQUENCE [LARGE SCALE GENOMIC DNA]</scope>
    <source>
        <strain evidence="3">CBS 200.50</strain>
    </source>
</reference>
<dbReference type="PANTHER" id="PTHR42047">
    <property type="entry name" value="PROTEIN, PUTATIVE (AFU_ORTHOLOGUE AFUA_6G03560)-RELATED"/>
    <property type="match status" value="1"/>
</dbReference>
<dbReference type="Proteomes" id="UP000015100">
    <property type="component" value="Unassembled WGS sequence"/>
</dbReference>